<reference evidence="1 2" key="1">
    <citation type="journal article" date="2024" name="G3 (Bethesda)">
        <title>Genome assembly of Hibiscus sabdariffa L. provides insights into metabolisms of medicinal natural products.</title>
        <authorList>
            <person name="Kim T."/>
        </authorList>
    </citation>
    <scope>NUCLEOTIDE SEQUENCE [LARGE SCALE GENOMIC DNA]</scope>
    <source>
        <strain evidence="1">TK-2024</strain>
        <tissue evidence="1">Old leaves</tissue>
    </source>
</reference>
<name>A0ABR2F952_9ROSI</name>
<evidence type="ECO:0000313" key="1">
    <source>
        <dbReference type="EMBL" id="KAK8574809.1"/>
    </source>
</evidence>
<accession>A0ABR2F952</accession>
<dbReference type="EMBL" id="JBBPBM010000007">
    <property type="protein sequence ID" value="KAK8574809.1"/>
    <property type="molecule type" value="Genomic_DNA"/>
</dbReference>
<evidence type="ECO:0008006" key="3">
    <source>
        <dbReference type="Google" id="ProtNLM"/>
    </source>
</evidence>
<gene>
    <name evidence="1" type="ORF">V6N12_062487</name>
</gene>
<protein>
    <recommendedName>
        <fullName evidence="3">DksA C4-type domain-containing protein</fullName>
    </recommendedName>
</protein>
<comment type="caution">
    <text evidence="1">The sequence shown here is derived from an EMBL/GenBank/DDBJ whole genome shotgun (WGS) entry which is preliminary data.</text>
</comment>
<proteinExistence type="predicted"/>
<evidence type="ECO:0000313" key="2">
    <source>
        <dbReference type="Proteomes" id="UP001472677"/>
    </source>
</evidence>
<sequence>MQGTDELSMDELASNLSTYKEQLQQVRQLLADDPGNVEYVDMEKELAEESTCCSKKQHQLTANVLKRCAMCRDGQPASHSPDLRCSS</sequence>
<keyword evidence="2" id="KW-1185">Reference proteome</keyword>
<organism evidence="1 2">
    <name type="scientific">Hibiscus sabdariffa</name>
    <name type="common">roselle</name>
    <dbReference type="NCBI Taxonomy" id="183260"/>
    <lineage>
        <taxon>Eukaryota</taxon>
        <taxon>Viridiplantae</taxon>
        <taxon>Streptophyta</taxon>
        <taxon>Embryophyta</taxon>
        <taxon>Tracheophyta</taxon>
        <taxon>Spermatophyta</taxon>
        <taxon>Magnoliopsida</taxon>
        <taxon>eudicotyledons</taxon>
        <taxon>Gunneridae</taxon>
        <taxon>Pentapetalae</taxon>
        <taxon>rosids</taxon>
        <taxon>malvids</taxon>
        <taxon>Malvales</taxon>
        <taxon>Malvaceae</taxon>
        <taxon>Malvoideae</taxon>
        <taxon>Hibiscus</taxon>
    </lineage>
</organism>
<dbReference type="Proteomes" id="UP001472677">
    <property type="component" value="Unassembled WGS sequence"/>
</dbReference>